<comment type="similarity">
    <text evidence="1 8">Belongs to the DnaX/STICHEL family.</text>
</comment>
<keyword evidence="8" id="KW-0808">Transferase</keyword>
<dbReference type="NCBIfam" id="NF011531">
    <property type="entry name" value="PRK14971.1"/>
    <property type="match status" value="1"/>
</dbReference>
<evidence type="ECO:0000256" key="2">
    <source>
        <dbReference type="ARBA" id="ARBA00022723"/>
    </source>
</evidence>
<keyword evidence="8" id="KW-0235">DNA replication</keyword>
<dbReference type="NCBIfam" id="TIGR02397">
    <property type="entry name" value="dnaX_nterm"/>
    <property type="match status" value="1"/>
</dbReference>
<dbReference type="EC" id="2.7.7.7" evidence="8"/>
<keyword evidence="3 8" id="KW-0547">Nucleotide-binding</keyword>
<protein>
    <recommendedName>
        <fullName evidence="8">DNA polymerase III subunit gamma/tau</fullName>
        <ecNumber evidence="8">2.7.7.7</ecNumber>
    </recommendedName>
</protein>
<reference evidence="11 12" key="1">
    <citation type="submission" date="2013-08" db="EMBL/GenBank/DDBJ databases">
        <authorList>
            <person name="Weinstock G."/>
            <person name="Sodergren E."/>
            <person name="Wylie T."/>
            <person name="Fulton L."/>
            <person name="Fulton R."/>
            <person name="Fronick C."/>
            <person name="O'Laughlin M."/>
            <person name="Godfrey J."/>
            <person name="Miner T."/>
            <person name="Herter B."/>
            <person name="Appelbaum E."/>
            <person name="Cordes M."/>
            <person name="Lek S."/>
            <person name="Wollam A."/>
            <person name="Pepin K.H."/>
            <person name="Palsikar V.B."/>
            <person name="Mitreva M."/>
            <person name="Wilson R.K."/>
        </authorList>
    </citation>
    <scope>NUCLEOTIDE SEQUENCE [LARGE SCALE GENOMIC DNA]</scope>
    <source>
        <strain evidence="11 12">F0041</strain>
    </source>
</reference>
<dbReference type="InterPro" id="IPR050238">
    <property type="entry name" value="DNA_Rep/Repair_Clamp_Loader"/>
</dbReference>
<feature type="region of interest" description="Disordered" evidence="9">
    <location>
        <begin position="394"/>
        <end position="477"/>
    </location>
</feature>
<sequence>MQKVEKTERIPDMENYIVSARKYRPSTFESVVGQRALTTTLKNAIATRKLAHAYLFCGPRGVGKTTCARIFAKTINCMNPTAEGEACNECESCVSFNEQRSYNIHELDAASNNSVDDIRQLVEQVRIPPQIGKYKVYIIDEVHMLSTSAFNAFLKTLEEPPHHAIFILATTEKHKILPTILSRCQIYDFNRIGVEDTVEHLSYVAAKEGISAEPEALNVIALKADGGMRDALSIFDQVVSFTGGNITYQGVIENLNVLDYDYYFRLTDCFLSNNVSGALLLFNDVLNKGFDGGHFITGLSAHFRDLLVSRDAVTLSLLQVGASIRERYQVQARKCPLPFLYRAMKLCNDCDLNYRASKNKRLLVELTLIQVAQLTAEGDDAGAGHSPKQQLKPVFSQSRSTGSGQPQTASAQQTTTVESSDQVISRQSQVASPSPAKAASGSPQAATMSAQATPVQSQVPVSTSSEQPHPGDSQHMASSVQAVVIPVDSSPAVVGEPRREVYRSGAASPVGEIDSPVAKEERKVPKMRISSLGMSIKNPQREQEVNVAPVNAQKVNLGPEEDFIFNERDLNYYWQEYAGSLPMEQVAIAKRMQVLRPVLLHNSTTFEVVVDNEIAAKDFTALIPELQTYLRGRLKNSKVVMTVRVSASTENILPVGRVEKFQMMARKNQSLMQLKEEFGLELY</sequence>
<dbReference type="SMART" id="SM00382">
    <property type="entry name" value="AAA"/>
    <property type="match status" value="1"/>
</dbReference>
<dbReference type="PATRIC" id="fig|1321819.3.peg.944"/>
<dbReference type="GO" id="GO:0003677">
    <property type="term" value="F:DNA binding"/>
    <property type="evidence" value="ECO:0007669"/>
    <property type="project" value="InterPro"/>
</dbReference>
<evidence type="ECO:0000313" key="11">
    <source>
        <dbReference type="EMBL" id="ERI86200.1"/>
    </source>
</evidence>
<dbReference type="PRINTS" id="PR00300">
    <property type="entry name" value="CLPPROTEASEA"/>
</dbReference>
<dbReference type="FunFam" id="3.40.50.300:FF:000014">
    <property type="entry name" value="DNA polymerase III subunit gamma/tau"/>
    <property type="match status" value="1"/>
</dbReference>
<dbReference type="InterPro" id="IPR012763">
    <property type="entry name" value="DNA_pol_III_sug/sutau_N"/>
</dbReference>
<feature type="compositionally biased region" description="Low complexity" evidence="9">
    <location>
        <begin position="453"/>
        <end position="468"/>
    </location>
</feature>
<evidence type="ECO:0000256" key="6">
    <source>
        <dbReference type="ARBA" id="ARBA00022932"/>
    </source>
</evidence>
<dbReference type="EMBL" id="AWSV01000057">
    <property type="protein sequence ID" value="ERI86200.1"/>
    <property type="molecule type" value="Genomic_DNA"/>
</dbReference>
<dbReference type="SUPFAM" id="SSF48019">
    <property type="entry name" value="post-AAA+ oligomerization domain-like"/>
    <property type="match status" value="1"/>
</dbReference>
<dbReference type="GO" id="GO:0006261">
    <property type="term" value="P:DNA-templated DNA replication"/>
    <property type="evidence" value="ECO:0007669"/>
    <property type="project" value="TreeGrafter"/>
</dbReference>
<keyword evidence="8" id="KW-0548">Nucleotidyltransferase</keyword>
<dbReference type="GO" id="GO:0046872">
    <property type="term" value="F:metal ion binding"/>
    <property type="evidence" value="ECO:0007669"/>
    <property type="project" value="UniProtKB-KW"/>
</dbReference>
<keyword evidence="6 8" id="KW-0239">DNA-directed DNA polymerase</keyword>
<feature type="compositionally biased region" description="Low complexity" evidence="9">
    <location>
        <begin position="427"/>
        <end position="446"/>
    </location>
</feature>
<proteinExistence type="inferred from homology"/>
<dbReference type="SUPFAM" id="SSF52540">
    <property type="entry name" value="P-loop containing nucleoside triphosphate hydrolases"/>
    <property type="match status" value="1"/>
</dbReference>
<evidence type="ECO:0000313" key="12">
    <source>
        <dbReference type="Proteomes" id="UP000016496"/>
    </source>
</evidence>
<dbReference type="Pfam" id="PF22608">
    <property type="entry name" value="DNAX_ATPase_lid"/>
    <property type="match status" value="1"/>
</dbReference>
<evidence type="ECO:0000256" key="5">
    <source>
        <dbReference type="ARBA" id="ARBA00022840"/>
    </source>
</evidence>
<gene>
    <name evidence="8" type="primary">dnaX</name>
    <name evidence="11" type="ORF">HMPREF1981_01020</name>
</gene>
<dbReference type="AlphaFoldDB" id="U2CNV5"/>
<dbReference type="Proteomes" id="UP000016496">
    <property type="component" value="Unassembled WGS sequence"/>
</dbReference>
<dbReference type="InterPro" id="IPR045085">
    <property type="entry name" value="HLD_clamp_pol_III_gamma_tau"/>
</dbReference>
<dbReference type="PANTHER" id="PTHR11669">
    <property type="entry name" value="REPLICATION FACTOR C / DNA POLYMERASE III GAMMA-TAU SUBUNIT"/>
    <property type="match status" value="1"/>
</dbReference>
<dbReference type="GO" id="GO:0003887">
    <property type="term" value="F:DNA-directed DNA polymerase activity"/>
    <property type="evidence" value="ECO:0007669"/>
    <property type="project" value="UniProtKB-KW"/>
</dbReference>
<dbReference type="CDD" id="cd00009">
    <property type="entry name" value="AAA"/>
    <property type="match status" value="1"/>
</dbReference>
<dbReference type="InterPro" id="IPR008921">
    <property type="entry name" value="DNA_pol3_clamp-load_cplx_C"/>
</dbReference>
<comment type="subunit">
    <text evidence="8">DNA polymerase III contains a core (composed of alpha, epsilon and theta chains) that associates with a tau subunit. This core dimerizes to form the POLIII' complex. PolIII' associates with the gamma complex (composed of gamma, delta, delta', psi and chi chains) and with the beta chain to form the complete DNA polymerase III complex.</text>
</comment>
<keyword evidence="4" id="KW-0862">Zinc</keyword>
<comment type="catalytic activity">
    <reaction evidence="7 8">
        <text>DNA(n) + a 2'-deoxyribonucleoside 5'-triphosphate = DNA(n+1) + diphosphate</text>
        <dbReference type="Rhea" id="RHEA:22508"/>
        <dbReference type="Rhea" id="RHEA-COMP:17339"/>
        <dbReference type="Rhea" id="RHEA-COMP:17340"/>
        <dbReference type="ChEBI" id="CHEBI:33019"/>
        <dbReference type="ChEBI" id="CHEBI:61560"/>
        <dbReference type="ChEBI" id="CHEBI:173112"/>
        <dbReference type="EC" id="2.7.7.7"/>
    </reaction>
</comment>
<evidence type="ECO:0000256" key="8">
    <source>
        <dbReference type="RuleBase" id="RU364063"/>
    </source>
</evidence>
<dbReference type="Gene3D" id="1.20.272.10">
    <property type="match status" value="1"/>
</dbReference>
<dbReference type="NCBIfam" id="NF004046">
    <property type="entry name" value="PRK05563.1"/>
    <property type="match status" value="1"/>
</dbReference>
<evidence type="ECO:0000256" key="9">
    <source>
        <dbReference type="SAM" id="MobiDB-lite"/>
    </source>
</evidence>
<evidence type="ECO:0000256" key="3">
    <source>
        <dbReference type="ARBA" id="ARBA00022741"/>
    </source>
</evidence>
<feature type="compositionally biased region" description="Low complexity" evidence="9">
    <location>
        <begin position="402"/>
        <end position="416"/>
    </location>
</feature>
<keyword evidence="2" id="KW-0479">Metal-binding</keyword>
<dbReference type="Gene3D" id="1.10.8.60">
    <property type="match status" value="1"/>
</dbReference>
<dbReference type="FunFam" id="1.10.8.60:FF:000013">
    <property type="entry name" value="DNA polymerase III subunit gamma/tau"/>
    <property type="match status" value="1"/>
</dbReference>
<feature type="compositionally biased region" description="Polar residues" evidence="9">
    <location>
        <begin position="417"/>
        <end position="426"/>
    </location>
</feature>
<dbReference type="PANTHER" id="PTHR11669:SF0">
    <property type="entry name" value="PROTEIN STICHEL-LIKE 2"/>
    <property type="match status" value="1"/>
</dbReference>
<keyword evidence="5 8" id="KW-0067">ATP-binding</keyword>
<evidence type="ECO:0000256" key="7">
    <source>
        <dbReference type="ARBA" id="ARBA00049244"/>
    </source>
</evidence>
<comment type="function">
    <text evidence="8">DNA polymerase III is a complex, multichain enzyme responsible for most of the replicative synthesis in bacteria. This DNA polymerase also exhibits 3' to 5' exonuclease activity.</text>
</comment>
<dbReference type="GO" id="GO:0005524">
    <property type="term" value="F:ATP binding"/>
    <property type="evidence" value="ECO:0007669"/>
    <property type="project" value="UniProtKB-KW"/>
</dbReference>
<evidence type="ECO:0000256" key="4">
    <source>
        <dbReference type="ARBA" id="ARBA00022833"/>
    </source>
</evidence>
<dbReference type="InterPro" id="IPR001270">
    <property type="entry name" value="ClpA/B"/>
</dbReference>
<accession>U2CNV5</accession>
<dbReference type="InterPro" id="IPR003593">
    <property type="entry name" value="AAA+_ATPase"/>
</dbReference>
<dbReference type="HOGENOM" id="CLU_006229_0_2_10"/>
<dbReference type="CDD" id="cd18137">
    <property type="entry name" value="HLD_clamp_pol_III_gamma_tau"/>
    <property type="match status" value="1"/>
</dbReference>
<dbReference type="Gene3D" id="3.40.50.300">
    <property type="entry name" value="P-loop containing nucleotide triphosphate hydrolases"/>
    <property type="match status" value="1"/>
</dbReference>
<name>U2CNV5_9BACE</name>
<evidence type="ECO:0000259" key="10">
    <source>
        <dbReference type="SMART" id="SM00382"/>
    </source>
</evidence>
<evidence type="ECO:0000256" key="1">
    <source>
        <dbReference type="ARBA" id="ARBA00006360"/>
    </source>
</evidence>
<comment type="caution">
    <text evidence="11">The sequence shown here is derived from an EMBL/GenBank/DDBJ whole genome shotgun (WGS) entry which is preliminary data.</text>
</comment>
<dbReference type="Pfam" id="PF13177">
    <property type="entry name" value="DNA_pol3_delta2"/>
    <property type="match status" value="1"/>
</dbReference>
<organism evidence="11 12">
    <name type="scientific">Bacteroides pyogenes F0041</name>
    <dbReference type="NCBI Taxonomy" id="1321819"/>
    <lineage>
        <taxon>Bacteria</taxon>
        <taxon>Pseudomonadati</taxon>
        <taxon>Bacteroidota</taxon>
        <taxon>Bacteroidia</taxon>
        <taxon>Bacteroidales</taxon>
        <taxon>Bacteroidaceae</taxon>
        <taxon>Bacteroides</taxon>
    </lineage>
</organism>
<dbReference type="GO" id="GO:0009360">
    <property type="term" value="C:DNA polymerase III complex"/>
    <property type="evidence" value="ECO:0007669"/>
    <property type="project" value="InterPro"/>
</dbReference>
<dbReference type="InterPro" id="IPR027417">
    <property type="entry name" value="P-loop_NTPase"/>
</dbReference>
<feature type="domain" description="AAA+ ATPase" evidence="10">
    <location>
        <begin position="50"/>
        <end position="193"/>
    </location>
</feature>